<sequence>MLAWCRDAALPFWASKGVDAKGRFIECASAQGLAEIDVRRRVRVQFRQVYAFDHAHVLGLGSGLKKVADRGMQRALADSFFQDDTSREHGCALLLEPDGTVADETRDLYTQSFYLLALAWRYRVTGDAAWLEAADRHIGFLEREMASPHGGYIESLSAHLPRRQNPHMHLFEAFLALHQISGQTKYLNLAQRMFDLFEAHFFDARTFCVTEYFTQDWRPDPQLKELIEPGHMMEWAWLIHNFGKRCGRDYGAYVRGLYDKAREIGTDAASGLLIDEVRSDGTFGCGARRSWPQTEYLKAALVLAEEGHETALGQAAFIINALLDTYLNTPVPGIWRDAYDADGAATPAPAQASTFYHYMAAIGEVVRVSEALRAQPGAFPAPRSRDNAGRLRAGS</sequence>
<evidence type="ECO:0008006" key="5">
    <source>
        <dbReference type="Google" id="ProtNLM"/>
    </source>
</evidence>
<dbReference type="GO" id="GO:0005975">
    <property type="term" value="P:carbohydrate metabolic process"/>
    <property type="evidence" value="ECO:0007669"/>
    <property type="project" value="InterPro"/>
</dbReference>
<reference evidence="3 4" key="1">
    <citation type="journal article" date="2014" name="Antonie Van Leeuwenhoek">
        <title>Hyphomonas beringensis sp. nov. and Hyphomonas chukchiensis sp. nov., isolated from surface seawater of the Bering Sea and Chukchi Sea.</title>
        <authorList>
            <person name="Li C."/>
            <person name="Lai Q."/>
            <person name="Li G."/>
            <person name="Dong C."/>
            <person name="Wang J."/>
            <person name="Liao Y."/>
            <person name="Shao Z."/>
        </authorList>
    </citation>
    <scope>NUCLEOTIDE SEQUENCE [LARGE SCALE GENOMIC DNA]</scope>
    <source>
        <strain evidence="3 4">BH-BN04-4</strain>
    </source>
</reference>
<dbReference type="Proteomes" id="UP000027190">
    <property type="component" value="Unassembled WGS sequence"/>
</dbReference>
<dbReference type="EMBL" id="AWFG01000019">
    <property type="protein sequence ID" value="KCZ58776.1"/>
    <property type="molecule type" value="Genomic_DNA"/>
</dbReference>
<gene>
    <name evidence="3" type="ORF">HY30_03300</name>
</gene>
<dbReference type="PANTHER" id="PTHR15108">
    <property type="entry name" value="N-ACYLGLUCOSAMINE-2-EPIMERASE"/>
    <property type="match status" value="1"/>
</dbReference>
<accession>A0A062UID2</accession>
<name>A0A062UID2_9PROT</name>
<evidence type="ECO:0000256" key="1">
    <source>
        <dbReference type="ARBA" id="ARBA00008558"/>
    </source>
</evidence>
<dbReference type="AlphaFoldDB" id="A0A062UID2"/>
<proteinExistence type="inferred from homology"/>
<dbReference type="SUPFAM" id="SSF48208">
    <property type="entry name" value="Six-hairpin glycosidases"/>
    <property type="match status" value="1"/>
</dbReference>
<dbReference type="Gene3D" id="1.50.10.10">
    <property type="match status" value="1"/>
</dbReference>
<dbReference type="eggNOG" id="COG2942">
    <property type="taxonomic scope" value="Bacteria"/>
</dbReference>
<protein>
    <recommendedName>
        <fullName evidence="5">Mannose-6-phosphate isomerase</fullName>
    </recommendedName>
</protein>
<comment type="caution">
    <text evidence="3">The sequence shown here is derived from an EMBL/GenBank/DDBJ whole genome shotgun (WGS) entry which is preliminary data.</text>
</comment>
<dbReference type="InterPro" id="IPR010819">
    <property type="entry name" value="AGE/CE"/>
</dbReference>
<dbReference type="Pfam" id="PF07221">
    <property type="entry name" value="GlcNAc_2-epim"/>
    <property type="match status" value="1"/>
</dbReference>
<comment type="similarity">
    <text evidence="1">Belongs to the N-acylglucosamine 2-epimerase family.</text>
</comment>
<organism evidence="3 4">
    <name type="scientific">Hyphomonas chukchiensis</name>
    <dbReference type="NCBI Taxonomy" id="1280947"/>
    <lineage>
        <taxon>Bacteria</taxon>
        <taxon>Pseudomonadati</taxon>
        <taxon>Pseudomonadota</taxon>
        <taxon>Alphaproteobacteria</taxon>
        <taxon>Hyphomonadales</taxon>
        <taxon>Hyphomonadaceae</taxon>
        <taxon>Hyphomonas</taxon>
    </lineage>
</organism>
<dbReference type="GO" id="GO:0016853">
    <property type="term" value="F:isomerase activity"/>
    <property type="evidence" value="ECO:0007669"/>
    <property type="project" value="UniProtKB-KW"/>
</dbReference>
<dbReference type="InterPro" id="IPR008928">
    <property type="entry name" value="6-hairpin_glycosidase_sf"/>
</dbReference>
<keyword evidence="2" id="KW-0413">Isomerase</keyword>
<dbReference type="InterPro" id="IPR012341">
    <property type="entry name" value="6hp_glycosidase-like_sf"/>
</dbReference>
<evidence type="ECO:0000256" key="2">
    <source>
        <dbReference type="ARBA" id="ARBA00023235"/>
    </source>
</evidence>
<dbReference type="PATRIC" id="fig|1280947.3.peg.1534"/>
<dbReference type="STRING" id="1280947.HY30_03300"/>
<evidence type="ECO:0000313" key="4">
    <source>
        <dbReference type="Proteomes" id="UP000027190"/>
    </source>
</evidence>
<keyword evidence="4" id="KW-1185">Reference proteome</keyword>
<evidence type="ECO:0000313" key="3">
    <source>
        <dbReference type="EMBL" id="KCZ58776.1"/>
    </source>
</evidence>